<feature type="compositionally biased region" description="Basic and acidic residues" evidence="1">
    <location>
        <begin position="343"/>
        <end position="352"/>
    </location>
</feature>
<keyword evidence="2" id="KW-0472">Membrane</keyword>
<feature type="region of interest" description="Disordered" evidence="1">
    <location>
        <begin position="330"/>
        <end position="374"/>
    </location>
</feature>
<feature type="transmembrane region" description="Helical" evidence="2">
    <location>
        <begin position="233"/>
        <end position="255"/>
    </location>
</feature>
<accession>A0A7S2UB49</accession>
<proteinExistence type="predicted"/>
<feature type="transmembrane region" description="Helical" evidence="2">
    <location>
        <begin position="69"/>
        <end position="92"/>
    </location>
</feature>
<name>A0A7S2UB49_9STRA</name>
<feature type="transmembrane region" description="Helical" evidence="2">
    <location>
        <begin position="300"/>
        <end position="319"/>
    </location>
</feature>
<reference evidence="3" key="1">
    <citation type="submission" date="2021-01" db="EMBL/GenBank/DDBJ databases">
        <authorList>
            <person name="Corre E."/>
            <person name="Pelletier E."/>
            <person name="Niang G."/>
            <person name="Scheremetjew M."/>
            <person name="Finn R."/>
            <person name="Kale V."/>
            <person name="Holt S."/>
            <person name="Cochrane G."/>
            <person name="Meng A."/>
            <person name="Brown T."/>
            <person name="Cohen L."/>
        </authorList>
    </citation>
    <scope>NUCLEOTIDE SEQUENCE</scope>
    <source>
        <strain evidence="3">CCMP2084</strain>
    </source>
</reference>
<feature type="transmembrane region" description="Helical" evidence="2">
    <location>
        <begin position="142"/>
        <end position="172"/>
    </location>
</feature>
<feature type="transmembrane region" description="Helical" evidence="2">
    <location>
        <begin position="276"/>
        <end position="294"/>
    </location>
</feature>
<evidence type="ECO:0000256" key="1">
    <source>
        <dbReference type="SAM" id="MobiDB-lite"/>
    </source>
</evidence>
<feature type="transmembrane region" description="Helical" evidence="2">
    <location>
        <begin position="99"/>
        <end position="122"/>
    </location>
</feature>
<keyword evidence="2" id="KW-0812">Transmembrane</keyword>
<organism evidence="3">
    <name type="scientific">Attheya septentrionalis</name>
    <dbReference type="NCBI Taxonomy" id="420275"/>
    <lineage>
        <taxon>Eukaryota</taxon>
        <taxon>Sar</taxon>
        <taxon>Stramenopiles</taxon>
        <taxon>Ochrophyta</taxon>
        <taxon>Bacillariophyta</taxon>
        <taxon>Coscinodiscophyceae</taxon>
        <taxon>Chaetocerotophycidae</taxon>
        <taxon>Chaetocerotales</taxon>
        <taxon>Attheyaceae</taxon>
        <taxon>Attheya</taxon>
    </lineage>
</organism>
<dbReference type="AlphaFoldDB" id="A0A7S2UB49"/>
<dbReference type="EMBL" id="HBHQ01005729">
    <property type="protein sequence ID" value="CAD9812000.1"/>
    <property type="molecule type" value="Transcribed_RNA"/>
</dbReference>
<feature type="transmembrane region" description="Helical" evidence="2">
    <location>
        <begin position="193"/>
        <end position="213"/>
    </location>
</feature>
<feature type="transmembrane region" description="Helical" evidence="2">
    <location>
        <begin position="30"/>
        <end position="49"/>
    </location>
</feature>
<gene>
    <name evidence="3" type="ORF">ASEP1449_LOCUS3825</name>
</gene>
<evidence type="ECO:0000313" key="3">
    <source>
        <dbReference type="EMBL" id="CAD9812000.1"/>
    </source>
</evidence>
<evidence type="ECO:0000256" key="2">
    <source>
        <dbReference type="SAM" id="Phobius"/>
    </source>
</evidence>
<sequence>MSTSTHEDMKKSELPGELGKERLKADQRQFGGLIFALGILATFGSLINIANEVGPNGTTSKSGVPLSNLIAGCAQAFFGTIAMFTGYLSLVYDWGHKSLTLALIIATQLAWLPYLTALSGIAKGARNDSFIPSAYDPSEADINFVAAMGMLGIIAHGAAYIGSLAFMEFALYAYQSGKTNDRNSSYYLGRSGLYNFLVVLAGFSQLALGSFVLHSIGNGPLTEGPVNVGVYTIYFPEISVFVGLVQILVGFFGLARRMGKLVGGKDDHSFQIACGIMWICMLVLELMVQVAYAPGPMMGGAAPTRACIIFGLAFMPAYLDAKTRTTPAELPPSYYSMEDTSSDMDKNDDEKIQNFQDEDKEETASQVEIKEIDM</sequence>
<keyword evidence="2" id="KW-1133">Transmembrane helix</keyword>
<protein>
    <submittedName>
        <fullName evidence="3">Uncharacterized protein</fullName>
    </submittedName>
</protein>